<proteinExistence type="predicted"/>
<dbReference type="InterPro" id="IPR012337">
    <property type="entry name" value="RNaseH-like_sf"/>
</dbReference>
<evidence type="ECO:0000313" key="1">
    <source>
        <dbReference type="EMBL" id="MDC3418764.1"/>
    </source>
</evidence>
<sequence>EKKETRQKRSVLTGCYVIETSNEAMSAEELWRLYTTLTKIESAFRSLKSDLGMRPVYHQLADRTKGHLFIGVLAYHLLISIEHQLRIKEDHREWSTIKEKLSTHQRSTVLLTGEDDQIHHIRVSGTPETGHKDLYKKLGVKDPLKREYRIVGKRL</sequence>
<reference evidence="1" key="1">
    <citation type="submission" date="2022-06" db="EMBL/GenBank/DDBJ databases">
        <title>Aquibacillus sp. a new bacterium isolated from soil saline samples.</title>
        <authorList>
            <person name="Galisteo C."/>
            <person name="De La Haba R."/>
            <person name="Sanchez-Porro C."/>
            <person name="Ventosa A."/>
        </authorList>
    </citation>
    <scope>NUCLEOTIDE SEQUENCE</scope>
    <source>
        <strain evidence="1">3ASR75-54</strain>
    </source>
</reference>
<accession>A0A9X4AGJ9</accession>
<gene>
    <name evidence="1" type="ORF">NC799_18310</name>
</gene>
<dbReference type="AlphaFoldDB" id="A0A9X4AGJ9"/>
<protein>
    <submittedName>
        <fullName evidence="1">Transposase</fullName>
    </submittedName>
</protein>
<organism evidence="1 2">
    <name type="scientific">Aquibacillus salsiterrae</name>
    <dbReference type="NCBI Taxonomy" id="2950439"/>
    <lineage>
        <taxon>Bacteria</taxon>
        <taxon>Bacillati</taxon>
        <taxon>Bacillota</taxon>
        <taxon>Bacilli</taxon>
        <taxon>Bacillales</taxon>
        <taxon>Bacillaceae</taxon>
        <taxon>Aquibacillus</taxon>
    </lineage>
</organism>
<keyword evidence="2" id="KW-1185">Reference proteome</keyword>
<name>A0A9X4AGJ9_9BACI</name>
<evidence type="ECO:0000313" key="2">
    <source>
        <dbReference type="Proteomes" id="UP001145069"/>
    </source>
</evidence>
<dbReference type="Proteomes" id="UP001145069">
    <property type="component" value="Unassembled WGS sequence"/>
</dbReference>
<feature type="non-terminal residue" evidence="1">
    <location>
        <position position="1"/>
    </location>
</feature>
<dbReference type="SUPFAM" id="SSF53098">
    <property type="entry name" value="Ribonuclease H-like"/>
    <property type="match status" value="1"/>
</dbReference>
<comment type="caution">
    <text evidence="1">The sequence shown here is derived from an EMBL/GenBank/DDBJ whole genome shotgun (WGS) entry which is preliminary data.</text>
</comment>
<dbReference type="EMBL" id="JAMQKC010000069">
    <property type="protein sequence ID" value="MDC3418764.1"/>
    <property type="molecule type" value="Genomic_DNA"/>
</dbReference>